<evidence type="ECO:0000256" key="1">
    <source>
        <dbReference type="ARBA" id="ARBA00008344"/>
    </source>
</evidence>
<dbReference type="EC" id="3.6.5.2" evidence="2"/>
<feature type="region of interest" description="Disordered" evidence="5">
    <location>
        <begin position="157"/>
        <end position="184"/>
    </location>
</feature>
<evidence type="ECO:0000256" key="5">
    <source>
        <dbReference type="SAM" id="MobiDB-lite"/>
    </source>
</evidence>
<dbReference type="InterPro" id="IPR001806">
    <property type="entry name" value="Small_GTPase"/>
</dbReference>
<dbReference type="SUPFAM" id="SSF52540">
    <property type="entry name" value="P-loop containing nucleoside triphosphate hydrolases"/>
    <property type="match status" value="1"/>
</dbReference>
<evidence type="ECO:0000256" key="3">
    <source>
        <dbReference type="ARBA" id="ARBA00022801"/>
    </source>
</evidence>
<dbReference type="PANTHER" id="PTHR45704">
    <property type="entry name" value="RAS-LIKE FAMILY MEMBER 11"/>
    <property type="match status" value="1"/>
</dbReference>
<sequence>MSISLASQEMYLQNDTTDTRKQRRLSYSESWRLALVGDSGVGKTTFIEEWAQGFAQSELFIISQGIWNLRSPLASERDECRRLVFADNVPSIVHLLKYKSYNTQNLIQNPQTYLLMYSISDRNSFKAIHALQESIKSTTNRDPIFILVGNKADVDINIDTPRHRTPSPPPSPPPPPPSPALGIEKYHSTKTAGPVIEPIIGTPNIPALESMLQYGSRSVDRVDCKPHPNFKEIAADTTITVIPPSPTHSPRLTREVSTSEGERLARQLGCAAFFETSAIKGEGVEKVITQTVKFLRDWMAIEGGKDARTLRE</sequence>
<dbReference type="GO" id="GO:0003925">
    <property type="term" value="F:G protein activity"/>
    <property type="evidence" value="ECO:0007669"/>
    <property type="project" value="UniProtKB-EC"/>
</dbReference>
<protein>
    <recommendedName>
        <fullName evidence="2">small monomeric GTPase</fullName>
        <ecNumber evidence="2">3.6.5.2</ecNumber>
    </recommendedName>
</protein>
<dbReference type="EMBL" id="KU900116">
    <property type="protein sequence ID" value="AOC97486.1"/>
    <property type="molecule type" value="Genomic_DNA"/>
</dbReference>
<dbReference type="Gene3D" id="3.40.50.300">
    <property type="entry name" value="P-loop containing nucleotide triphosphate hydrolases"/>
    <property type="match status" value="2"/>
</dbReference>
<organism evidence="6">
    <name type="scientific">Volvariella volvacea</name>
    <dbReference type="NCBI Taxonomy" id="36659"/>
    <lineage>
        <taxon>Eukaryota</taxon>
        <taxon>Fungi</taxon>
        <taxon>Dikarya</taxon>
        <taxon>Basidiomycota</taxon>
        <taxon>Agaricomycotina</taxon>
        <taxon>Agaricomycetes</taxon>
        <taxon>Agaricomycetidae</taxon>
        <taxon>Agaricales</taxon>
        <taxon>Pluteineae</taxon>
        <taxon>Pluteaceae</taxon>
        <taxon>Volvariella</taxon>
    </lineage>
</organism>
<evidence type="ECO:0000256" key="4">
    <source>
        <dbReference type="ARBA" id="ARBA00048098"/>
    </source>
</evidence>
<gene>
    <name evidence="6" type="primary">GME11128_g</name>
</gene>
<comment type="similarity">
    <text evidence="1">Belongs to the small GTPase superfamily. Ras family.</text>
</comment>
<reference evidence="6" key="1">
    <citation type="submission" date="2016-03" db="EMBL/GenBank/DDBJ databases">
        <title>Small GTPases and Expression Models of vvran1 Under Oxidative and Cold Stresses in Straw Mushroom Volvariella volvacea.</title>
        <authorList>
            <person name="Yan J."/>
            <person name="Xie B."/>
        </authorList>
    </citation>
    <scope>NUCLEOTIDE SEQUENCE</scope>
    <source>
        <strain evidence="6">PYd21</strain>
    </source>
</reference>
<evidence type="ECO:0000313" key="6">
    <source>
        <dbReference type="EMBL" id="AOC97486.1"/>
    </source>
</evidence>
<keyword evidence="3" id="KW-0378">Hydrolase</keyword>
<feature type="compositionally biased region" description="Pro residues" evidence="5">
    <location>
        <begin position="166"/>
        <end position="179"/>
    </location>
</feature>
<accession>A0A1B2U6X1</accession>
<dbReference type="GO" id="GO:0005525">
    <property type="term" value="F:GTP binding"/>
    <property type="evidence" value="ECO:0007669"/>
    <property type="project" value="InterPro"/>
</dbReference>
<name>A0A1B2U6X1_9AGAR</name>
<dbReference type="PROSITE" id="PS51421">
    <property type="entry name" value="RAS"/>
    <property type="match status" value="1"/>
</dbReference>
<evidence type="ECO:0000256" key="2">
    <source>
        <dbReference type="ARBA" id="ARBA00011984"/>
    </source>
</evidence>
<dbReference type="Pfam" id="PF00071">
    <property type="entry name" value="Ras"/>
    <property type="match status" value="2"/>
</dbReference>
<dbReference type="InterPro" id="IPR051065">
    <property type="entry name" value="Ras-related_GTPase"/>
</dbReference>
<dbReference type="SMART" id="SM00175">
    <property type="entry name" value="RAB"/>
    <property type="match status" value="1"/>
</dbReference>
<dbReference type="PRINTS" id="PR00449">
    <property type="entry name" value="RASTRNSFRMNG"/>
</dbReference>
<dbReference type="PROSITE" id="PS51419">
    <property type="entry name" value="RAB"/>
    <property type="match status" value="1"/>
</dbReference>
<comment type="catalytic activity">
    <reaction evidence="4">
        <text>GTP + H2O = GDP + phosphate + H(+)</text>
        <dbReference type="Rhea" id="RHEA:19669"/>
        <dbReference type="ChEBI" id="CHEBI:15377"/>
        <dbReference type="ChEBI" id="CHEBI:15378"/>
        <dbReference type="ChEBI" id="CHEBI:37565"/>
        <dbReference type="ChEBI" id="CHEBI:43474"/>
        <dbReference type="ChEBI" id="CHEBI:58189"/>
        <dbReference type="EC" id="3.6.5.2"/>
    </reaction>
</comment>
<dbReference type="AlphaFoldDB" id="A0A1B2U6X1"/>
<proteinExistence type="inferred from homology"/>
<dbReference type="SMART" id="SM00173">
    <property type="entry name" value="RAS"/>
    <property type="match status" value="1"/>
</dbReference>
<dbReference type="InterPro" id="IPR027417">
    <property type="entry name" value="P-loop_NTPase"/>
</dbReference>